<gene>
    <name evidence="1" type="ORF">ILEXP_LOCUS37710</name>
</gene>
<evidence type="ECO:0000313" key="2">
    <source>
        <dbReference type="Proteomes" id="UP001642360"/>
    </source>
</evidence>
<name>A0ABC8TFW0_9AQUA</name>
<dbReference type="EMBL" id="CAUOFW020005057">
    <property type="protein sequence ID" value="CAK9168330.1"/>
    <property type="molecule type" value="Genomic_DNA"/>
</dbReference>
<proteinExistence type="predicted"/>
<evidence type="ECO:0000313" key="1">
    <source>
        <dbReference type="EMBL" id="CAK9168330.1"/>
    </source>
</evidence>
<accession>A0ABC8TFW0</accession>
<reference evidence="1 2" key="1">
    <citation type="submission" date="2024-02" db="EMBL/GenBank/DDBJ databases">
        <authorList>
            <person name="Vignale AGUSTIN F."/>
            <person name="Sosa J E."/>
            <person name="Modenutti C."/>
        </authorList>
    </citation>
    <scope>NUCLEOTIDE SEQUENCE [LARGE SCALE GENOMIC DNA]</scope>
</reference>
<dbReference type="AlphaFoldDB" id="A0ABC8TFW0"/>
<organism evidence="1 2">
    <name type="scientific">Ilex paraguariensis</name>
    <name type="common">yerba mate</name>
    <dbReference type="NCBI Taxonomy" id="185542"/>
    <lineage>
        <taxon>Eukaryota</taxon>
        <taxon>Viridiplantae</taxon>
        <taxon>Streptophyta</taxon>
        <taxon>Embryophyta</taxon>
        <taxon>Tracheophyta</taxon>
        <taxon>Spermatophyta</taxon>
        <taxon>Magnoliopsida</taxon>
        <taxon>eudicotyledons</taxon>
        <taxon>Gunneridae</taxon>
        <taxon>Pentapetalae</taxon>
        <taxon>asterids</taxon>
        <taxon>campanulids</taxon>
        <taxon>Aquifoliales</taxon>
        <taxon>Aquifoliaceae</taxon>
        <taxon>Ilex</taxon>
    </lineage>
</organism>
<protein>
    <submittedName>
        <fullName evidence="1">Uncharacterized protein</fullName>
    </submittedName>
</protein>
<dbReference type="Proteomes" id="UP001642360">
    <property type="component" value="Unassembled WGS sequence"/>
</dbReference>
<comment type="caution">
    <text evidence="1">The sequence shown here is derived from an EMBL/GenBank/DDBJ whole genome shotgun (WGS) entry which is preliminary data.</text>
</comment>
<keyword evidence="2" id="KW-1185">Reference proteome</keyword>
<sequence>MIAKFCIPSTHQIVTLLAKPQGWSTQFANFSRISRFLGLGNFCVQTKEMHTNRGSFVLTQISELTEAVGKVEMLRKLFRSAYDLKCLRSEPYNRSLEEM</sequence>